<dbReference type="EMBL" id="QLMC01000001">
    <property type="protein sequence ID" value="RAK02099.1"/>
    <property type="molecule type" value="Genomic_DNA"/>
</dbReference>
<dbReference type="AlphaFoldDB" id="A0A327X602"/>
<gene>
    <name evidence="2" type="ORF">LX87_00214</name>
</gene>
<keyword evidence="1" id="KW-0812">Transmembrane</keyword>
<keyword evidence="3" id="KW-1185">Reference proteome</keyword>
<evidence type="ECO:0000313" key="3">
    <source>
        <dbReference type="Proteomes" id="UP000248790"/>
    </source>
</evidence>
<feature type="transmembrane region" description="Helical" evidence="1">
    <location>
        <begin position="27"/>
        <end position="44"/>
    </location>
</feature>
<dbReference type="Proteomes" id="UP000248790">
    <property type="component" value="Unassembled WGS sequence"/>
</dbReference>
<keyword evidence="1" id="KW-1133">Transmembrane helix</keyword>
<reference evidence="2 3" key="1">
    <citation type="submission" date="2018-06" db="EMBL/GenBank/DDBJ databases">
        <title>Genomic Encyclopedia of Archaeal and Bacterial Type Strains, Phase II (KMG-II): from individual species to whole genera.</title>
        <authorList>
            <person name="Goeker M."/>
        </authorList>
    </citation>
    <scope>NUCLEOTIDE SEQUENCE [LARGE SCALE GENOMIC DNA]</scope>
    <source>
        <strain evidence="2 3">DSM 21851</strain>
    </source>
</reference>
<proteinExistence type="predicted"/>
<organism evidence="2 3">
    <name type="scientific">Larkinella arboricola</name>
    <dbReference type="NCBI Taxonomy" id="643671"/>
    <lineage>
        <taxon>Bacteria</taxon>
        <taxon>Pseudomonadati</taxon>
        <taxon>Bacteroidota</taxon>
        <taxon>Cytophagia</taxon>
        <taxon>Cytophagales</taxon>
        <taxon>Spirosomataceae</taxon>
        <taxon>Larkinella</taxon>
    </lineage>
</organism>
<feature type="transmembrane region" description="Helical" evidence="1">
    <location>
        <begin position="50"/>
        <end position="68"/>
    </location>
</feature>
<evidence type="ECO:0000313" key="2">
    <source>
        <dbReference type="EMBL" id="RAK02099.1"/>
    </source>
</evidence>
<name>A0A327X602_LARAB</name>
<accession>A0A327X602</accession>
<protein>
    <submittedName>
        <fullName evidence="2">Uncharacterized protein</fullName>
    </submittedName>
</protein>
<sequence length="74" mass="8635">MDPFRKRKKKQMPFPAVSSYRDLIHRIVNVLLCLLGLTVGFDYLTKGLMLGWLFLAVFLFFLFAQFASPTDYDI</sequence>
<comment type="caution">
    <text evidence="2">The sequence shown here is derived from an EMBL/GenBank/DDBJ whole genome shotgun (WGS) entry which is preliminary data.</text>
</comment>
<evidence type="ECO:0000256" key="1">
    <source>
        <dbReference type="SAM" id="Phobius"/>
    </source>
</evidence>
<keyword evidence="1" id="KW-0472">Membrane</keyword>